<protein>
    <submittedName>
        <fullName evidence="1">Uncharacterized protein</fullName>
    </submittedName>
</protein>
<name>A0A3N4KJS2_9PEZI</name>
<reference evidence="1 2" key="1">
    <citation type="journal article" date="2018" name="Nat. Ecol. Evol.">
        <title>Pezizomycetes genomes reveal the molecular basis of ectomycorrhizal truffle lifestyle.</title>
        <authorList>
            <person name="Murat C."/>
            <person name="Payen T."/>
            <person name="Noel B."/>
            <person name="Kuo A."/>
            <person name="Morin E."/>
            <person name="Chen J."/>
            <person name="Kohler A."/>
            <person name="Krizsan K."/>
            <person name="Balestrini R."/>
            <person name="Da Silva C."/>
            <person name="Montanini B."/>
            <person name="Hainaut M."/>
            <person name="Levati E."/>
            <person name="Barry K.W."/>
            <person name="Belfiori B."/>
            <person name="Cichocki N."/>
            <person name="Clum A."/>
            <person name="Dockter R.B."/>
            <person name="Fauchery L."/>
            <person name="Guy J."/>
            <person name="Iotti M."/>
            <person name="Le Tacon F."/>
            <person name="Lindquist E.A."/>
            <person name="Lipzen A."/>
            <person name="Malagnac F."/>
            <person name="Mello A."/>
            <person name="Molinier V."/>
            <person name="Miyauchi S."/>
            <person name="Poulain J."/>
            <person name="Riccioni C."/>
            <person name="Rubini A."/>
            <person name="Sitrit Y."/>
            <person name="Splivallo R."/>
            <person name="Traeger S."/>
            <person name="Wang M."/>
            <person name="Zifcakova L."/>
            <person name="Wipf D."/>
            <person name="Zambonelli A."/>
            <person name="Paolocci F."/>
            <person name="Nowrousian M."/>
            <person name="Ottonello S."/>
            <person name="Baldrian P."/>
            <person name="Spatafora J.W."/>
            <person name="Henrissat B."/>
            <person name="Nagy L.G."/>
            <person name="Aury J.M."/>
            <person name="Wincker P."/>
            <person name="Grigoriev I.V."/>
            <person name="Bonfante P."/>
            <person name="Martin F.M."/>
        </authorList>
    </citation>
    <scope>NUCLEOTIDE SEQUENCE [LARGE SCALE GENOMIC DNA]</scope>
    <source>
        <strain evidence="1 2">CCBAS932</strain>
    </source>
</reference>
<dbReference type="AlphaFoldDB" id="A0A3N4KJS2"/>
<keyword evidence="2" id="KW-1185">Reference proteome</keyword>
<organism evidence="1 2">
    <name type="scientific">Morchella conica CCBAS932</name>
    <dbReference type="NCBI Taxonomy" id="1392247"/>
    <lineage>
        <taxon>Eukaryota</taxon>
        <taxon>Fungi</taxon>
        <taxon>Dikarya</taxon>
        <taxon>Ascomycota</taxon>
        <taxon>Pezizomycotina</taxon>
        <taxon>Pezizomycetes</taxon>
        <taxon>Pezizales</taxon>
        <taxon>Morchellaceae</taxon>
        <taxon>Morchella</taxon>
    </lineage>
</organism>
<evidence type="ECO:0000313" key="1">
    <source>
        <dbReference type="EMBL" id="RPB10814.1"/>
    </source>
</evidence>
<proteinExistence type="predicted"/>
<dbReference type="Proteomes" id="UP000277580">
    <property type="component" value="Unassembled WGS sequence"/>
</dbReference>
<dbReference type="EMBL" id="ML119140">
    <property type="protein sequence ID" value="RPB10814.1"/>
    <property type="molecule type" value="Genomic_DNA"/>
</dbReference>
<accession>A0A3N4KJS2</accession>
<sequence length="148" mass="16455">MASAETCPLNAPHPPQEGSIHAFEHLLPTIKSSLIKLRHKHSKHSPDYFAAVESVSDADLVAFGVEDLVCVRVGTSSYGLHIFGKVRLPKTHGGYIHIRMFVGGGGDGEDEKTYKLHGIYTEEKEDEDGRKCYRAIMGEADELEWFNE</sequence>
<evidence type="ECO:0000313" key="2">
    <source>
        <dbReference type="Proteomes" id="UP000277580"/>
    </source>
</evidence>
<dbReference type="InParanoid" id="A0A3N4KJS2"/>
<dbReference type="OrthoDB" id="3344950at2759"/>
<gene>
    <name evidence="1" type="ORF">P167DRAFT_566358</name>
</gene>